<dbReference type="InterPro" id="IPR030700">
    <property type="entry name" value="N-end_Aminoacyl_Trfase"/>
</dbReference>
<dbReference type="GO" id="GO:0004057">
    <property type="term" value="F:arginyl-tRNA--protein transferase activity"/>
    <property type="evidence" value="ECO:0007669"/>
    <property type="project" value="InterPro"/>
</dbReference>
<reference evidence="3 4" key="2">
    <citation type="submission" date="2019-01" db="EMBL/GenBank/DDBJ databases">
        <title>The decoding of complex shrimp genome reveals the adaptation for benthos swimmer, frequently molting mechanism and breeding impact on genome.</title>
        <authorList>
            <person name="Sun Y."/>
            <person name="Gao Y."/>
            <person name="Yu Y."/>
        </authorList>
    </citation>
    <scope>NUCLEOTIDE SEQUENCE [LARGE SCALE GENOMIC DNA]</scope>
    <source>
        <tissue evidence="3">Muscle</tissue>
    </source>
</reference>
<feature type="domain" description="N-end aminoacyl transferase N-terminal" evidence="2">
    <location>
        <begin position="21"/>
        <end position="92"/>
    </location>
</feature>
<dbReference type="PANTHER" id="PTHR21367">
    <property type="entry name" value="ARGININE-TRNA-PROTEIN TRANSFERASE 1"/>
    <property type="match status" value="1"/>
</dbReference>
<keyword evidence="4" id="KW-1185">Reference proteome</keyword>
<evidence type="ECO:0000256" key="1">
    <source>
        <dbReference type="SAM" id="MobiDB-lite"/>
    </source>
</evidence>
<accession>A0A3R7M1L2</accession>
<evidence type="ECO:0000259" key="2">
    <source>
        <dbReference type="Pfam" id="PF04376"/>
    </source>
</evidence>
<dbReference type="AlphaFoldDB" id="A0A3R7M1L2"/>
<protein>
    <submittedName>
        <fullName evidence="3">Putative arginyl-tRNA--protein transferase 1 isoform X3</fullName>
    </submittedName>
</protein>
<dbReference type="OrthoDB" id="74183at2759"/>
<feature type="region of interest" description="Disordered" evidence="1">
    <location>
        <begin position="170"/>
        <end position="198"/>
    </location>
</feature>
<feature type="compositionally biased region" description="Low complexity" evidence="1">
    <location>
        <begin position="170"/>
        <end position="179"/>
    </location>
</feature>
<evidence type="ECO:0000313" key="3">
    <source>
        <dbReference type="EMBL" id="ROT69301.1"/>
    </source>
</evidence>
<feature type="region of interest" description="Disordered" evidence="1">
    <location>
        <begin position="104"/>
        <end position="128"/>
    </location>
</feature>
<dbReference type="PANTHER" id="PTHR21367:SF1">
    <property type="entry name" value="ARGINYL-TRNA--PROTEIN TRANSFERASE 1"/>
    <property type="match status" value="1"/>
</dbReference>
<dbReference type="STRING" id="6689.A0A3R7M1L2"/>
<name>A0A3R7M1L2_PENVA</name>
<gene>
    <name evidence="3" type="ORF">C7M84_012495</name>
</gene>
<evidence type="ECO:0000313" key="4">
    <source>
        <dbReference type="Proteomes" id="UP000283509"/>
    </source>
</evidence>
<reference evidence="3 4" key="1">
    <citation type="submission" date="2018-04" db="EMBL/GenBank/DDBJ databases">
        <authorList>
            <person name="Zhang X."/>
            <person name="Yuan J."/>
            <person name="Li F."/>
            <person name="Xiang J."/>
        </authorList>
    </citation>
    <scope>NUCLEOTIDE SEQUENCE [LARGE SCALE GENOMIC DNA]</scope>
    <source>
        <tissue evidence="3">Muscle</tissue>
    </source>
</reference>
<dbReference type="Pfam" id="PF04376">
    <property type="entry name" value="ATE_N"/>
    <property type="match status" value="1"/>
</dbReference>
<dbReference type="EMBL" id="QCYY01002583">
    <property type="protein sequence ID" value="ROT69301.1"/>
    <property type="molecule type" value="Genomic_DNA"/>
</dbReference>
<dbReference type="Proteomes" id="UP000283509">
    <property type="component" value="Unassembled WGS sequence"/>
</dbReference>
<sequence length="245" mass="26949">MAEEKDNSYTILEYMRDHSGYKCGYCKSQNTNFSHGMWAHQITVGDYQDLIDRGWRRSGKYCYKPTMDKTCCPMYTIKCDAVELKLSKTQKKVLKRMHRYLSHGEIKKGSGPDSTFDNESSEDLGGNQEFIKPQYDTKEDLSGVSLQMPCEDAAKKPLPVHSLPLSAAVSRRAASTRTPPGRCGTIHLDQPPSPCGRLGHARPVRQGTRIGADKASFEIHTTVGAAVRGASARGHSGGINHSGTG</sequence>
<comment type="caution">
    <text evidence="3">The sequence shown here is derived from an EMBL/GenBank/DDBJ whole genome shotgun (WGS) entry which is preliminary data.</text>
</comment>
<dbReference type="InterPro" id="IPR007471">
    <property type="entry name" value="N-end_Aminoacyl_Trfase_N"/>
</dbReference>
<organism evidence="3 4">
    <name type="scientific">Penaeus vannamei</name>
    <name type="common">Whiteleg shrimp</name>
    <name type="synonym">Litopenaeus vannamei</name>
    <dbReference type="NCBI Taxonomy" id="6689"/>
    <lineage>
        <taxon>Eukaryota</taxon>
        <taxon>Metazoa</taxon>
        <taxon>Ecdysozoa</taxon>
        <taxon>Arthropoda</taxon>
        <taxon>Crustacea</taxon>
        <taxon>Multicrustacea</taxon>
        <taxon>Malacostraca</taxon>
        <taxon>Eumalacostraca</taxon>
        <taxon>Eucarida</taxon>
        <taxon>Decapoda</taxon>
        <taxon>Dendrobranchiata</taxon>
        <taxon>Penaeoidea</taxon>
        <taxon>Penaeidae</taxon>
        <taxon>Penaeus</taxon>
    </lineage>
</organism>
<keyword evidence="3" id="KW-0808">Transferase</keyword>
<dbReference type="GO" id="GO:0005737">
    <property type="term" value="C:cytoplasm"/>
    <property type="evidence" value="ECO:0007669"/>
    <property type="project" value="TreeGrafter"/>
</dbReference>
<proteinExistence type="predicted"/>